<feature type="signal peptide" evidence="1">
    <location>
        <begin position="1"/>
        <end position="23"/>
    </location>
</feature>
<name>A0A015ITL8_RHIIW</name>
<comment type="caution">
    <text evidence="2">The sequence shown here is derived from an EMBL/GenBank/DDBJ whole genome shotgun (WGS) entry which is preliminary data.</text>
</comment>
<reference evidence="2 3" key="1">
    <citation type="submission" date="2014-02" db="EMBL/GenBank/DDBJ databases">
        <title>Single nucleus genome sequencing reveals high similarity among nuclei of an endomycorrhizal fungus.</title>
        <authorList>
            <person name="Lin K."/>
            <person name="Geurts R."/>
            <person name="Zhang Z."/>
            <person name="Limpens E."/>
            <person name="Saunders D.G."/>
            <person name="Mu D."/>
            <person name="Pang E."/>
            <person name="Cao H."/>
            <person name="Cha H."/>
            <person name="Lin T."/>
            <person name="Zhou Q."/>
            <person name="Shang Y."/>
            <person name="Li Y."/>
            <person name="Ivanov S."/>
            <person name="Sharma T."/>
            <person name="Velzen R.V."/>
            <person name="Ruijter N.D."/>
            <person name="Aanen D.K."/>
            <person name="Win J."/>
            <person name="Kamoun S."/>
            <person name="Bisseling T."/>
            <person name="Huang S."/>
        </authorList>
    </citation>
    <scope>NUCLEOTIDE SEQUENCE [LARGE SCALE GENOMIC DNA]</scope>
    <source>
        <strain evidence="3">DAOM197198w</strain>
    </source>
</reference>
<gene>
    <name evidence="2" type="ORF">RirG_205520</name>
</gene>
<evidence type="ECO:0000313" key="2">
    <source>
        <dbReference type="EMBL" id="EXX57620.1"/>
    </source>
</evidence>
<keyword evidence="3" id="KW-1185">Reference proteome</keyword>
<dbReference type="HOGENOM" id="CLU_2813771_0_0_1"/>
<dbReference type="AlphaFoldDB" id="A0A015ITL8"/>
<sequence length="67" mass="7347">MKLSTFTFIALFLSLCLISMVNSSQINSLNSNNEIIKRNDSSRKLVKRCRRGCGGGRTANKPGGGRK</sequence>
<evidence type="ECO:0000313" key="3">
    <source>
        <dbReference type="Proteomes" id="UP000022910"/>
    </source>
</evidence>
<feature type="chain" id="PRO_5001475303" evidence="1">
    <location>
        <begin position="24"/>
        <end position="67"/>
    </location>
</feature>
<evidence type="ECO:0000256" key="1">
    <source>
        <dbReference type="SAM" id="SignalP"/>
    </source>
</evidence>
<proteinExistence type="predicted"/>
<dbReference type="Proteomes" id="UP000022910">
    <property type="component" value="Unassembled WGS sequence"/>
</dbReference>
<organism evidence="2 3">
    <name type="scientific">Rhizophagus irregularis (strain DAOM 197198w)</name>
    <name type="common">Glomus intraradices</name>
    <dbReference type="NCBI Taxonomy" id="1432141"/>
    <lineage>
        <taxon>Eukaryota</taxon>
        <taxon>Fungi</taxon>
        <taxon>Fungi incertae sedis</taxon>
        <taxon>Mucoromycota</taxon>
        <taxon>Glomeromycotina</taxon>
        <taxon>Glomeromycetes</taxon>
        <taxon>Glomerales</taxon>
        <taxon>Glomeraceae</taxon>
        <taxon>Rhizophagus</taxon>
    </lineage>
</organism>
<keyword evidence="1" id="KW-0732">Signal</keyword>
<dbReference type="SMR" id="A0A015ITL8"/>
<protein>
    <submittedName>
        <fullName evidence="2">Uncharacterized protein</fullName>
    </submittedName>
</protein>
<accession>A0A015ITL8</accession>
<dbReference type="EMBL" id="JEMT01027323">
    <property type="protein sequence ID" value="EXX57620.1"/>
    <property type="molecule type" value="Genomic_DNA"/>
</dbReference>